<dbReference type="InterPro" id="IPR036400">
    <property type="entry name" value="Cyt_B5-like_heme/steroid_sf"/>
</dbReference>
<evidence type="ECO:0000313" key="4">
    <source>
        <dbReference type="Proteomes" id="UP001150569"/>
    </source>
</evidence>
<evidence type="ECO:0000259" key="2">
    <source>
        <dbReference type="SMART" id="SM01117"/>
    </source>
</evidence>
<dbReference type="InterPro" id="IPR050577">
    <property type="entry name" value="MAPR/NEUFC/NENF-like"/>
</dbReference>
<organism evidence="3 4">
    <name type="scientific">Tieghemiomyces parasiticus</name>
    <dbReference type="NCBI Taxonomy" id="78921"/>
    <lineage>
        <taxon>Eukaryota</taxon>
        <taxon>Fungi</taxon>
        <taxon>Fungi incertae sedis</taxon>
        <taxon>Zoopagomycota</taxon>
        <taxon>Kickxellomycotina</taxon>
        <taxon>Dimargaritomycetes</taxon>
        <taxon>Dimargaritales</taxon>
        <taxon>Dimargaritaceae</taxon>
        <taxon>Tieghemiomyces</taxon>
    </lineage>
</organism>
<dbReference type="InterPro" id="IPR001199">
    <property type="entry name" value="Cyt_B5-like_heme/steroid-bd"/>
</dbReference>
<dbReference type="GO" id="GO:0016020">
    <property type="term" value="C:membrane"/>
    <property type="evidence" value="ECO:0007669"/>
    <property type="project" value="TreeGrafter"/>
</dbReference>
<dbReference type="OrthoDB" id="10257697at2759"/>
<gene>
    <name evidence="3" type="ORF">IWQ60_002356</name>
</gene>
<dbReference type="PANTHER" id="PTHR10281">
    <property type="entry name" value="MEMBRANE-ASSOCIATED PROGESTERONE RECEPTOR COMPONENT-RELATED"/>
    <property type="match status" value="1"/>
</dbReference>
<keyword evidence="4" id="KW-1185">Reference proteome</keyword>
<dbReference type="Proteomes" id="UP001150569">
    <property type="component" value="Unassembled WGS sequence"/>
</dbReference>
<reference evidence="3" key="1">
    <citation type="submission" date="2022-07" db="EMBL/GenBank/DDBJ databases">
        <title>Phylogenomic reconstructions and comparative analyses of Kickxellomycotina fungi.</title>
        <authorList>
            <person name="Reynolds N.K."/>
            <person name="Stajich J.E."/>
            <person name="Barry K."/>
            <person name="Grigoriev I.V."/>
            <person name="Crous P."/>
            <person name="Smith M.E."/>
        </authorList>
    </citation>
    <scope>NUCLEOTIDE SEQUENCE</scope>
    <source>
        <strain evidence="3">RSA 861</strain>
    </source>
</reference>
<sequence length="136" mass="15344">MYLYLPTQRKEIVLNGTELARYDGSDPSLPIYIAINGRVYDVSESDHYYGPGGSYHFFAGKDAARAWGTNCLGFPAHYTHDLRGLTETQLQGVEGWQSFYDDHHTYYYVGRVLHEPIDPESDIPPDCKGAIPKPAE</sequence>
<dbReference type="GO" id="GO:0012505">
    <property type="term" value="C:endomembrane system"/>
    <property type="evidence" value="ECO:0007669"/>
    <property type="project" value="TreeGrafter"/>
</dbReference>
<evidence type="ECO:0000256" key="1">
    <source>
        <dbReference type="ARBA" id="ARBA00038357"/>
    </source>
</evidence>
<comment type="similarity">
    <text evidence="1">Belongs to the cytochrome b5 family. MAPR subfamily.</text>
</comment>
<dbReference type="SMART" id="SM01117">
    <property type="entry name" value="Cyt-b5"/>
    <property type="match status" value="1"/>
</dbReference>
<dbReference type="PANTHER" id="PTHR10281:SF76">
    <property type="entry name" value="CALCUTTA CUP-RELATED"/>
    <property type="match status" value="1"/>
</dbReference>
<dbReference type="Pfam" id="PF00173">
    <property type="entry name" value="Cyt-b5"/>
    <property type="match status" value="1"/>
</dbReference>
<proteinExistence type="inferred from homology"/>
<evidence type="ECO:0000313" key="3">
    <source>
        <dbReference type="EMBL" id="KAJ1928096.1"/>
    </source>
</evidence>
<dbReference type="EMBL" id="JANBPT010000088">
    <property type="protein sequence ID" value="KAJ1928096.1"/>
    <property type="molecule type" value="Genomic_DNA"/>
</dbReference>
<feature type="domain" description="Cytochrome b5 heme-binding" evidence="2">
    <location>
        <begin position="14"/>
        <end position="113"/>
    </location>
</feature>
<accession>A0A9W8DXG5</accession>
<dbReference type="SUPFAM" id="SSF55856">
    <property type="entry name" value="Cytochrome b5-like heme/steroid binding domain"/>
    <property type="match status" value="1"/>
</dbReference>
<comment type="caution">
    <text evidence="3">The sequence shown here is derived from an EMBL/GenBank/DDBJ whole genome shotgun (WGS) entry which is preliminary data.</text>
</comment>
<name>A0A9W8DXG5_9FUNG</name>
<protein>
    <recommendedName>
        <fullName evidence="2">Cytochrome b5 heme-binding domain-containing protein</fullName>
    </recommendedName>
</protein>
<dbReference type="AlphaFoldDB" id="A0A9W8DXG5"/>
<dbReference type="Gene3D" id="3.10.120.10">
    <property type="entry name" value="Cytochrome b5-like heme/steroid binding domain"/>
    <property type="match status" value="1"/>
</dbReference>